<evidence type="ECO:0000256" key="1">
    <source>
        <dbReference type="ARBA" id="ARBA00008668"/>
    </source>
</evidence>
<gene>
    <name evidence="3" type="ordered locus">MTR_3g466240</name>
</gene>
<dbReference type="InterPro" id="IPR036514">
    <property type="entry name" value="SGNH_hydro_sf"/>
</dbReference>
<evidence type="ECO:0000256" key="2">
    <source>
        <dbReference type="ARBA" id="ARBA00023180"/>
    </source>
</evidence>
<dbReference type="InterPro" id="IPR001087">
    <property type="entry name" value="GDSL"/>
</dbReference>
<proteinExistence type="inferred from homology"/>
<dbReference type="PANTHER" id="PTHR22835:SF577">
    <property type="entry name" value="GDSL-LIKE LIPASE_ACYLHYDROLASE SUPERFAMILY PROTEIN"/>
    <property type="match status" value="1"/>
</dbReference>
<keyword evidence="5" id="KW-1185">Reference proteome</keyword>
<sequence length="194" mass="22744">MKVVNYPYAGATAIELNYFKNRIGVQELATNNSLNVQFEWFKNIKPSLCKSEEECDNFFKKTLIIETITTTTNALIEEGAIELVVPGNFPIGCNVGILWRVNSQKKEDYDEFGCLITYNTFIEYYNEQLKKYIETLKQKHYQARIIYFDHYNIVKRLYQSPQQYDMRSFTSDKVKIMQACCGGKWPYHVDKNSC</sequence>
<comment type="similarity">
    <text evidence="1">Belongs to the 'GDSL' lipolytic enzyme family.</text>
</comment>
<dbReference type="Pfam" id="PF00657">
    <property type="entry name" value="Lipase_GDSL"/>
    <property type="match status" value="1"/>
</dbReference>
<dbReference type="STRING" id="3880.A0A072UZ92"/>
<dbReference type="AlphaFoldDB" id="A0A072UZ92"/>
<evidence type="ECO:0000313" key="5">
    <source>
        <dbReference type="Proteomes" id="UP000002051"/>
    </source>
</evidence>
<dbReference type="PANTHER" id="PTHR22835">
    <property type="entry name" value="ZINC FINGER FYVE DOMAIN CONTAINING PROTEIN"/>
    <property type="match status" value="1"/>
</dbReference>
<dbReference type="EnsemblPlants" id="KEH34423">
    <property type="protein sequence ID" value="KEH34423"/>
    <property type="gene ID" value="MTR_3g466240"/>
</dbReference>
<dbReference type="Proteomes" id="UP000002051">
    <property type="component" value="Chromosome 3"/>
</dbReference>
<reference evidence="3 5" key="2">
    <citation type="journal article" date="2014" name="BMC Genomics">
        <title>An improved genome release (version Mt4.0) for the model legume Medicago truncatula.</title>
        <authorList>
            <person name="Tang H."/>
            <person name="Krishnakumar V."/>
            <person name="Bidwell S."/>
            <person name="Rosen B."/>
            <person name="Chan A."/>
            <person name="Zhou S."/>
            <person name="Gentzbittel L."/>
            <person name="Childs K.L."/>
            <person name="Yandell M."/>
            <person name="Gundlach H."/>
            <person name="Mayer K.F."/>
            <person name="Schwartz D.C."/>
            <person name="Town C.D."/>
        </authorList>
    </citation>
    <scope>GENOME REANNOTATION</scope>
    <source>
        <strain evidence="3">A17</strain>
        <strain evidence="4 5">cv. Jemalong A17</strain>
    </source>
</reference>
<reference evidence="3 5" key="1">
    <citation type="journal article" date="2011" name="Nature">
        <title>The Medicago genome provides insight into the evolution of rhizobial symbioses.</title>
        <authorList>
            <person name="Young N.D."/>
            <person name="Debelle F."/>
            <person name="Oldroyd G.E."/>
            <person name="Geurts R."/>
            <person name="Cannon S.B."/>
            <person name="Udvardi M.K."/>
            <person name="Benedito V.A."/>
            <person name="Mayer K.F."/>
            <person name="Gouzy J."/>
            <person name="Schoof H."/>
            <person name="Van de Peer Y."/>
            <person name="Proost S."/>
            <person name="Cook D.R."/>
            <person name="Meyers B.C."/>
            <person name="Spannagl M."/>
            <person name="Cheung F."/>
            <person name="De Mita S."/>
            <person name="Krishnakumar V."/>
            <person name="Gundlach H."/>
            <person name="Zhou S."/>
            <person name="Mudge J."/>
            <person name="Bharti A.K."/>
            <person name="Murray J.D."/>
            <person name="Naoumkina M.A."/>
            <person name="Rosen B."/>
            <person name="Silverstein K.A."/>
            <person name="Tang H."/>
            <person name="Rombauts S."/>
            <person name="Zhao P.X."/>
            <person name="Zhou P."/>
            <person name="Barbe V."/>
            <person name="Bardou P."/>
            <person name="Bechner M."/>
            <person name="Bellec A."/>
            <person name="Berger A."/>
            <person name="Berges H."/>
            <person name="Bidwell S."/>
            <person name="Bisseling T."/>
            <person name="Choisne N."/>
            <person name="Couloux A."/>
            <person name="Denny R."/>
            <person name="Deshpande S."/>
            <person name="Dai X."/>
            <person name="Doyle J.J."/>
            <person name="Dudez A.M."/>
            <person name="Farmer A.D."/>
            <person name="Fouteau S."/>
            <person name="Franken C."/>
            <person name="Gibelin C."/>
            <person name="Gish J."/>
            <person name="Goldstein S."/>
            <person name="Gonzalez A.J."/>
            <person name="Green P.J."/>
            <person name="Hallab A."/>
            <person name="Hartog M."/>
            <person name="Hua A."/>
            <person name="Humphray S.J."/>
            <person name="Jeong D.H."/>
            <person name="Jing Y."/>
            <person name="Jocker A."/>
            <person name="Kenton S.M."/>
            <person name="Kim D.J."/>
            <person name="Klee K."/>
            <person name="Lai H."/>
            <person name="Lang C."/>
            <person name="Lin S."/>
            <person name="Macmil S.L."/>
            <person name="Magdelenat G."/>
            <person name="Matthews L."/>
            <person name="McCorrison J."/>
            <person name="Monaghan E.L."/>
            <person name="Mun J.H."/>
            <person name="Najar F.Z."/>
            <person name="Nicholson C."/>
            <person name="Noirot C."/>
            <person name="O'Bleness M."/>
            <person name="Paule C.R."/>
            <person name="Poulain J."/>
            <person name="Prion F."/>
            <person name="Qin B."/>
            <person name="Qu C."/>
            <person name="Retzel E.F."/>
            <person name="Riddle C."/>
            <person name="Sallet E."/>
            <person name="Samain S."/>
            <person name="Samson N."/>
            <person name="Sanders I."/>
            <person name="Saurat O."/>
            <person name="Scarpelli C."/>
            <person name="Schiex T."/>
            <person name="Segurens B."/>
            <person name="Severin A.J."/>
            <person name="Sherrier D.J."/>
            <person name="Shi R."/>
            <person name="Sims S."/>
            <person name="Singer S.R."/>
            <person name="Sinharoy S."/>
            <person name="Sterck L."/>
            <person name="Viollet A."/>
            <person name="Wang B.B."/>
            <person name="Wang K."/>
            <person name="Wang M."/>
            <person name="Wang X."/>
            <person name="Warfsmann J."/>
            <person name="Weissenbach J."/>
            <person name="White D.D."/>
            <person name="White J.D."/>
            <person name="Wiley G.B."/>
            <person name="Wincker P."/>
            <person name="Xing Y."/>
            <person name="Yang L."/>
            <person name="Yao Z."/>
            <person name="Ying F."/>
            <person name="Zhai J."/>
            <person name="Zhou L."/>
            <person name="Zuber A."/>
            <person name="Denarie J."/>
            <person name="Dixon R.A."/>
            <person name="May G.D."/>
            <person name="Schwartz D.C."/>
            <person name="Rogers J."/>
            <person name="Quetier F."/>
            <person name="Town C.D."/>
            <person name="Roe B.A."/>
        </authorList>
    </citation>
    <scope>NUCLEOTIDE SEQUENCE [LARGE SCALE GENOMIC DNA]</scope>
    <source>
        <strain evidence="3">A17</strain>
        <strain evidence="4 5">cv. Jemalong A17</strain>
    </source>
</reference>
<reference evidence="4" key="3">
    <citation type="submission" date="2015-04" db="UniProtKB">
        <authorList>
            <consortium name="EnsemblPlants"/>
        </authorList>
    </citation>
    <scope>IDENTIFICATION</scope>
    <source>
        <strain evidence="4">cv. Jemalong A17</strain>
    </source>
</reference>
<dbReference type="HOGENOM" id="CLU_015101_2_1_1"/>
<organism evidence="3 5">
    <name type="scientific">Medicago truncatula</name>
    <name type="common">Barrel medic</name>
    <name type="synonym">Medicago tribuloides</name>
    <dbReference type="NCBI Taxonomy" id="3880"/>
    <lineage>
        <taxon>Eukaryota</taxon>
        <taxon>Viridiplantae</taxon>
        <taxon>Streptophyta</taxon>
        <taxon>Embryophyta</taxon>
        <taxon>Tracheophyta</taxon>
        <taxon>Spermatophyta</taxon>
        <taxon>Magnoliopsida</taxon>
        <taxon>eudicotyledons</taxon>
        <taxon>Gunneridae</taxon>
        <taxon>Pentapetalae</taxon>
        <taxon>rosids</taxon>
        <taxon>fabids</taxon>
        <taxon>Fabales</taxon>
        <taxon>Fabaceae</taxon>
        <taxon>Papilionoideae</taxon>
        <taxon>50 kb inversion clade</taxon>
        <taxon>NPAAA clade</taxon>
        <taxon>Hologalegina</taxon>
        <taxon>IRL clade</taxon>
        <taxon>Trifolieae</taxon>
        <taxon>Medicago</taxon>
    </lineage>
</organism>
<dbReference type="Gene3D" id="3.40.50.1110">
    <property type="entry name" value="SGNH hydrolase"/>
    <property type="match status" value="1"/>
</dbReference>
<dbReference type="GO" id="GO:0016788">
    <property type="term" value="F:hydrolase activity, acting on ester bonds"/>
    <property type="evidence" value="ECO:0007669"/>
    <property type="project" value="InterPro"/>
</dbReference>
<dbReference type="EMBL" id="CM001219">
    <property type="protein sequence ID" value="KEH34423.1"/>
    <property type="molecule type" value="Genomic_DNA"/>
</dbReference>
<keyword evidence="2" id="KW-0325">Glycoprotein</keyword>
<evidence type="ECO:0000313" key="3">
    <source>
        <dbReference type="EMBL" id="KEH34423.1"/>
    </source>
</evidence>
<protein>
    <submittedName>
        <fullName evidence="3">GDSL-like lipase/acylhydrolase</fullName>
    </submittedName>
</protein>
<name>A0A072UZ92_MEDTR</name>
<accession>A0A072UZ92</accession>
<evidence type="ECO:0000313" key="4">
    <source>
        <dbReference type="EnsemblPlants" id="KEH34423"/>
    </source>
</evidence>